<protein>
    <recommendedName>
        <fullName evidence="14">Peptidase M50 domain-containing protein</fullName>
    </recommendedName>
</protein>
<keyword evidence="11" id="KW-0482">Metalloprotease</keyword>
<gene>
    <name evidence="15" type="ORF">A3D67_03365</name>
</gene>
<evidence type="ECO:0000259" key="14">
    <source>
        <dbReference type="Pfam" id="PF02163"/>
    </source>
</evidence>
<evidence type="ECO:0000256" key="12">
    <source>
        <dbReference type="ARBA" id="ARBA00023136"/>
    </source>
</evidence>
<feature type="transmembrane region" description="Helical" evidence="13">
    <location>
        <begin position="51"/>
        <end position="72"/>
    </location>
</feature>
<evidence type="ECO:0000256" key="11">
    <source>
        <dbReference type="ARBA" id="ARBA00023049"/>
    </source>
</evidence>
<evidence type="ECO:0000256" key="9">
    <source>
        <dbReference type="ARBA" id="ARBA00022833"/>
    </source>
</evidence>
<comment type="subcellular location">
    <subcellularLocation>
        <location evidence="2">Cell membrane</location>
        <topology evidence="2">Multi-pass membrane protein</topology>
    </subcellularLocation>
</comment>
<dbReference type="InterPro" id="IPR044537">
    <property type="entry name" value="Rip2-like"/>
</dbReference>
<keyword evidence="7" id="KW-0479">Metal-binding</keyword>
<keyword evidence="6 13" id="KW-0812">Transmembrane</keyword>
<reference evidence="15 16" key="1">
    <citation type="journal article" date="2016" name="Nat. Commun.">
        <title>Thousands of microbial genomes shed light on interconnected biogeochemical processes in an aquifer system.</title>
        <authorList>
            <person name="Anantharaman K."/>
            <person name="Brown C.T."/>
            <person name="Hug L.A."/>
            <person name="Sharon I."/>
            <person name="Castelle C.J."/>
            <person name="Probst A.J."/>
            <person name="Thomas B.C."/>
            <person name="Singh A."/>
            <person name="Wilkins M.J."/>
            <person name="Karaoz U."/>
            <person name="Brodie E.L."/>
            <person name="Williams K.H."/>
            <person name="Hubbard S.S."/>
            <person name="Banfield J.F."/>
        </authorList>
    </citation>
    <scope>NUCLEOTIDE SEQUENCE [LARGE SCALE GENOMIC DNA]</scope>
</reference>
<dbReference type="InterPro" id="IPR008915">
    <property type="entry name" value="Peptidase_M50"/>
</dbReference>
<comment type="cofactor">
    <cofactor evidence="1">
        <name>Zn(2+)</name>
        <dbReference type="ChEBI" id="CHEBI:29105"/>
    </cofactor>
</comment>
<organism evidence="15 16">
    <name type="scientific">Candidatus Lloydbacteria bacterium RIFCSPHIGHO2_02_FULL_51_22</name>
    <dbReference type="NCBI Taxonomy" id="1798663"/>
    <lineage>
        <taxon>Bacteria</taxon>
        <taxon>Candidatus Lloydiibacteriota</taxon>
    </lineage>
</organism>
<comment type="caution">
    <text evidence="15">The sequence shown here is derived from an EMBL/GenBank/DDBJ whole genome shotgun (WGS) entry which is preliminary data.</text>
</comment>
<dbReference type="InterPro" id="IPR052348">
    <property type="entry name" value="Metallopeptidase_M50B"/>
</dbReference>
<dbReference type="CDD" id="cd06158">
    <property type="entry name" value="S2P-M50_like_1"/>
    <property type="match status" value="1"/>
</dbReference>
<keyword evidence="12 13" id="KW-0472">Membrane</keyword>
<evidence type="ECO:0000256" key="10">
    <source>
        <dbReference type="ARBA" id="ARBA00022989"/>
    </source>
</evidence>
<feature type="transmembrane region" description="Helical" evidence="13">
    <location>
        <begin position="181"/>
        <end position="205"/>
    </location>
</feature>
<evidence type="ECO:0000256" key="4">
    <source>
        <dbReference type="ARBA" id="ARBA00022475"/>
    </source>
</evidence>
<dbReference type="Proteomes" id="UP000178099">
    <property type="component" value="Unassembled WGS sequence"/>
</dbReference>
<evidence type="ECO:0000256" key="6">
    <source>
        <dbReference type="ARBA" id="ARBA00022692"/>
    </source>
</evidence>
<comment type="similarity">
    <text evidence="3">Belongs to the peptidase M50B family.</text>
</comment>
<keyword evidence="10 13" id="KW-1133">Transmembrane helix</keyword>
<dbReference type="GO" id="GO:0006508">
    <property type="term" value="P:proteolysis"/>
    <property type="evidence" value="ECO:0007669"/>
    <property type="project" value="UniProtKB-KW"/>
</dbReference>
<dbReference type="GO" id="GO:0005886">
    <property type="term" value="C:plasma membrane"/>
    <property type="evidence" value="ECO:0007669"/>
    <property type="project" value="UniProtKB-SubCell"/>
</dbReference>
<keyword evidence="4" id="KW-1003">Cell membrane</keyword>
<keyword evidence="9" id="KW-0862">Zinc</keyword>
<keyword evidence="8" id="KW-0378">Hydrolase</keyword>
<feature type="transmembrane region" description="Helical" evidence="13">
    <location>
        <begin position="124"/>
        <end position="146"/>
    </location>
</feature>
<dbReference type="GO" id="GO:0008237">
    <property type="term" value="F:metallopeptidase activity"/>
    <property type="evidence" value="ECO:0007669"/>
    <property type="project" value="UniProtKB-KW"/>
</dbReference>
<evidence type="ECO:0000313" key="15">
    <source>
        <dbReference type="EMBL" id="OGZ11973.1"/>
    </source>
</evidence>
<dbReference type="PANTHER" id="PTHR35864">
    <property type="entry name" value="ZINC METALLOPROTEASE MJ0611-RELATED"/>
    <property type="match status" value="1"/>
</dbReference>
<proteinExistence type="inferred from homology"/>
<dbReference type="EMBL" id="MHLN01000013">
    <property type="protein sequence ID" value="OGZ11973.1"/>
    <property type="molecule type" value="Genomic_DNA"/>
</dbReference>
<evidence type="ECO:0000256" key="13">
    <source>
        <dbReference type="SAM" id="Phobius"/>
    </source>
</evidence>
<sequence length="215" mass="23636">MAIESIFLILILVFSVILHEIAHGYMAEALGDSTARRSGRLTLNPLPHLDLWGSVIIPLILLMTNAGFLIGWAKPVPYNPYNLRNAWWGEALVAGAGPAMNIGIAFVFSILLRVNAGADFLPSSFVDLTASLVFINLLLAFFNLVPVPPLDGSKVLASFLPLHISRWLLPHAVVARFGLPFGFLLMFLFLFFLWPVFFAAVSWLFTLFTGVPLGV</sequence>
<evidence type="ECO:0000256" key="3">
    <source>
        <dbReference type="ARBA" id="ARBA00007931"/>
    </source>
</evidence>
<evidence type="ECO:0000256" key="1">
    <source>
        <dbReference type="ARBA" id="ARBA00001947"/>
    </source>
</evidence>
<accession>A0A1G2DEJ7</accession>
<feature type="domain" description="Peptidase M50" evidence="14">
    <location>
        <begin position="123"/>
        <end position="162"/>
    </location>
</feature>
<dbReference type="PANTHER" id="PTHR35864:SF1">
    <property type="entry name" value="ZINC METALLOPROTEASE YWHC-RELATED"/>
    <property type="match status" value="1"/>
</dbReference>
<feature type="transmembrane region" description="Helical" evidence="13">
    <location>
        <begin position="92"/>
        <end position="112"/>
    </location>
</feature>
<evidence type="ECO:0000313" key="16">
    <source>
        <dbReference type="Proteomes" id="UP000178099"/>
    </source>
</evidence>
<keyword evidence="5" id="KW-0645">Protease</keyword>
<dbReference type="Pfam" id="PF02163">
    <property type="entry name" value="Peptidase_M50"/>
    <property type="match status" value="1"/>
</dbReference>
<feature type="transmembrane region" description="Helical" evidence="13">
    <location>
        <begin position="6"/>
        <end position="30"/>
    </location>
</feature>
<name>A0A1G2DEJ7_9BACT</name>
<evidence type="ECO:0000256" key="7">
    <source>
        <dbReference type="ARBA" id="ARBA00022723"/>
    </source>
</evidence>
<dbReference type="AlphaFoldDB" id="A0A1G2DEJ7"/>
<evidence type="ECO:0000256" key="5">
    <source>
        <dbReference type="ARBA" id="ARBA00022670"/>
    </source>
</evidence>
<dbReference type="GO" id="GO:0046872">
    <property type="term" value="F:metal ion binding"/>
    <property type="evidence" value="ECO:0007669"/>
    <property type="project" value="UniProtKB-KW"/>
</dbReference>
<evidence type="ECO:0000256" key="2">
    <source>
        <dbReference type="ARBA" id="ARBA00004651"/>
    </source>
</evidence>
<evidence type="ECO:0000256" key="8">
    <source>
        <dbReference type="ARBA" id="ARBA00022801"/>
    </source>
</evidence>